<dbReference type="Proteomes" id="UP000030746">
    <property type="component" value="Unassembled WGS sequence"/>
</dbReference>
<evidence type="ECO:0000313" key="3">
    <source>
        <dbReference type="EMBL" id="ESO95805.1"/>
    </source>
</evidence>
<proteinExistence type="predicted"/>
<feature type="non-terminal residue" evidence="3">
    <location>
        <position position="231"/>
    </location>
</feature>
<dbReference type="OrthoDB" id="64893at2759"/>
<protein>
    <recommendedName>
        <fullName evidence="2">Chitin-binding type-4 domain-containing protein</fullName>
    </recommendedName>
</protein>
<name>V4AM16_LOTGI</name>
<dbReference type="GeneID" id="20231391"/>
<keyword evidence="1" id="KW-0732">Signal</keyword>
<dbReference type="RefSeq" id="XP_009053647.1">
    <property type="nucleotide sequence ID" value="XM_009055399.1"/>
</dbReference>
<evidence type="ECO:0000313" key="4">
    <source>
        <dbReference type="Proteomes" id="UP000030746"/>
    </source>
</evidence>
<reference evidence="3 4" key="1">
    <citation type="journal article" date="2013" name="Nature">
        <title>Insights into bilaterian evolution from three spiralian genomes.</title>
        <authorList>
            <person name="Simakov O."/>
            <person name="Marletaz F."/>
            <person name="Cho S.J."/>
            <person name="Edsinger-Gonzales E."/>
            <person name="Havlak P."/>
            <person name="Hellsten U."/>
            <person name="Kuo D.H."/>
            <person name="Larsson T."/>
            <person name="Lv J."/>
            <person name="Arendt D."/>
            <person name="Savage R."/>
            <person name="Osoegawa K."/>
            <person name="de Jong P."/>
            <person name="Grimwood J."/>
            <person name="Chapman J.A."/>
            <person name="Shapiro H."/>
            <person name="Aerts A."/>
            <person name="Otillar R.P."/>
            <person name="Terry A.Y."/>
            <person name="Boore J.L."/>
            <person name="Grigoriev I.V."/>
            <person name="Lindberg D.R."/>
            <person name="Seaver E.C."/>
            <person name="Weisblat D.A."/>
            <person name="Putnam N.H."/>
            <person name="Rokhsar D.S."/>
        </authorList>
    </citation>
    <scope>NUCLEOTIDE SEQUENCE [LARGE SCALE GENOMIC DNA]</scope>
</reference>
<sequence>MNSFLSGILILFTVFRNHVHAHGYMSSPPSRSYIWHDQKFKALDPHVNYNYMGLNCGGLATQMANGGKCGVCGDNINGPRENESGPEGKYAQGIISKCYASNNVIDVEVHLTSNHLGWMEWRLCELNDPEKTSNQDCFDDNLLEIVGISGDNWYRDGTSRLKIDPSKQKSNDNFYVSLFIPNDVKCQACVLQWIYKAGNNWGCDNIDGVKACGIGHGDNQEEFRNCADIAI</sequence>
<keyword evidence="4" id="KW-1185">Reference proteome</keyword>
<feature type="chain" id="PRO_5004716165" description="Chitin-binding type-4 domain-containing protein" evidence="1">
    <location>
        <begin position="22"/>
        <end position="231"/>
    </location>
</feature>
<dbReference type="Pfam" id="PF03067">
    <property type="entry name" value="LPMO_10"/>
    <property type="match status" value="1"/>
</dbReference>
<dbReference type="CTD" id="20231391"/>
<evidence type="ECO:0000259" key="2">
    <source>
        <dbReference type="Pfam" id="PF03067"/>
    </source>
</evidence>
<feature type="signal peptide" evidence="1">
    <location>
        <begin position="1"/>
        <end position="21"/>
    </location>
</feature>
<feature type="domain" description="Chitin-binding type-4" evidence="2">
    <location>
        <begin position="22"/>
        <end position="229"/>
    </location>
</feature>
<evidence type="ECO:0000256" key="1">
    <source>
        <dbReference type="SAM" id="SignalP"/>
    </source>
</evidence>
<dbReference type="AlphaFoldDB" id="V4AM16"/>
<gene>
    <name evidence="3" type="ORF">LOTGIDRAFT_116750</name>
</gene>
<dbReference type="InterPro" id="IPR004302">
    <property type="entry name" value="Cellulose/chitin-bd_N"/>
</dbReference>
<dbReference type="OMA" id="HMEWRIC"/>
<dbReference type="KEGG" id="lgi:LOTGIDRAFT_116750"/>
<organism evidence="3 4">
    <name type="scientific">Lottia gigantea</name>
    <name type="common">Giant owl limpet</name>
    <dbReference type="NCBI Taxonomy" id="225164"/>
    <lineage>
        <taxon>Eukaryota</taxon>
        <taxon>Metazoa</taxon>
        <taxon>Spiralia</taxon>
        <taxon>Lophotrochozoa</taxon>
        <taxon>Mollusca</taxon>
        <taxon>Gastropoda</taxon>
        <taxon>Patellogastropoda</taxon>
        <taxon>Lottioidea</taxon>
        <taxon>Lottiidae</taxon>
        <taxon>Lottia</taxon>
    </lineage>
</organism>
<dbReference type="HOGENOM" id="CLU_041201_1_0_1"/>
<accession>V4AM16</accession>
<dbReference type="EMBL" id="KB201611">
    <property type="protein sequence ID" value="ESO95805.1"/>
    <property type="molecule type" value="Genomic_DNA"/>
</dbReference>